<reference evidence="2 3" key="1">
    <citation type="submission" date="2019-07" db="EMBL/GenBank/DDBJ databases">
        <title>New species of Amycolatopsis and Streptomyces.</title>
        <authorList>
            <person name="Duangmal K."/>
            <person name="Teo W.F.A."/>
            <person name="Lipun K."/>
        </authorList>
    </citation>
    <scope>NUCLEOTIDE SEQUENCE [LARGE SCALE GENOMIC DNA]</scope>
    <source>
        <strain evidence="2 3">NBRC 106415</strain>
    </source>
</reference>
<dbReference type="InterPro" id="IPR036259">
    <property type="entry name" value="MFS_trans_sf"/>
</dbReference>
<keyword evidence="1" id="KW-0812">Transmembrane</keyword>
<dbReference type="Proteomes" id="UP000400924">
    <property type="component" value="Unassembled WGS sequence"/>
</dbReference>
<feature type="transmembrane region" description="Helical" evidence="1">
    <location>
        <begin position="264"/>
        <end position="282"/>
    </location>
</feature>
<dbReference type="Gene3D" id="1.20.1250.20">
    <property type="entry name" value="MFS general substrate transporter like domains"/>
    <property type="match status" value="1"/>
</dbReference>
<feature type="transmembrane region" description="Helical" evidence="1">
    <location>
        <begin position="50"/>
        <end position="72"/>
    </location>
</feature>
<keyword evidence="1" id="KW-0472">Membrane</keyword>
<keyword evidence="3" id="KW-1185">Reference proteome</keyword>
<dbReference type="RefSeq" id="WP_152772604.1">
    <property type="nucleotide sequence ID" value="NZ_VJZC01000119.1"/>
</dbReference>
<dbReference type="EMBL" id="VJZC01000119">
    <property type="protein sequence ID" value="MPY59090.1"/>
    <property type="molecule type" value="Genomic_DNA"/>
</dbReference>
<feature type="transmembrane region" description="Helical" evidence="1">
    <location>
        <begin position="84"/>
        <end position="102"/>
    </location>
</feature>
<organism evidence="2 3">
    <name type="scientific">Streptomyces spongiae</name>
    <dbReference type="NCBI Taxonomy" id="565072"/>
    <lineage>
        <taxon>Bacteria</taxon>
        <taxon>Bacillati</taxon>
        <taxon>Actinomycetota</taxon>
        <taxon>Actinomycetes</taxon>
        <taxon>Kitasatosporales</taxon>
        <taxon>Streptomycetaceae</taxon>
        <taxon>Streptomyces</taxon>
    </lineage>
</organism>
<dbReference type="OrthoDB" id="9787026at2"/>
<feature type="transmembrane region" description="Helical" evidence="1">
    <location>
        <begin position="157"/>
        <end position="175"/>
    </location>
</feature>
<evidence type="ECO:0000313" key="3">
    <source>
        <dbReference type="Proteomes" id="UP000400924"/>
    </source>
</evidence>
<evidence type="ECO:0000256" key="1">
    <source>
        <dbReference type="SAM" id="Phobius"/>
    </source>
</evidence>
<gene>
    <name evidence="2" type="ORF">FNH08_18525</name>
</gene>
<proteinExistence type="predicted"/>
<feature type="transmembrane region" description="Helical" evidence="1">
    <location>
        <begin position="302"/>
        <end position="321"/>
    </location>
</feature>
<comment type="caution">
    <text evidence="2">The sequence shown here is derived from an EMBL/GenBank/DDBJ whole genome shotgun (WGS) entry which is preliminary data.</text>
</comment>
<keyword evidence="1" id="KW-1133">Transmembrane helix</keyword>
<protein>
    <recommendedName>
        <fullName evidence="4">MFS transporter</fullName>
    </recommendedName>
</protein>
<feature type="transmembrane region" description="Helical" evidence="1">
    <location>
        <begin position="108"/>
        <end position="128"/>
    </location>
</feature>
<evidence type="ECO:0000313" key="2">
    <source>
        <dbReference type="EMBL" id="MPY59090.1"/>
    </source>
</evidence>
<feature type="transmembrane region" description="Helical" evidence="1">
    <location>
        <begin position="233"/>
        <end position="252"/>
    </location>
</feature>
<dbReference type="AlphaFoldDB" id="A0A5N8XHZ4"/>
<evidence type="ECO:0008006" key="4">
    <source>
        <dbReference type="Google" id="ProtNLM"/>
    </source>
</evidence>
<feature type="transmembrane region" description="Helical" evidence="1">
    <location>
        <begin position="187"/>
        <end position="210"/>
    </location>
</feature>
<name>A0A5N8XHZ4_9ACTN</name>
<accession>A0A5N8XHZ4</accession>
<sequence>MPSDTVTPPVGRSLVPLGLFLLAAQSYQLVAFPNFLDSLQTEPGWHLSPSAAGLIGSTAFLGVLAGVHAAVALARRLGLRQATLAALLWLTLWSGACALATAPWQLGLLSMLAGIGTGVAFPLTLSLVKDSATRIGAARQNAAPKGRRARADAATRARRSLALVPLGIPIAGFVAQNTAGALPVENAWRLITAMGAGLGIIAVALCLWLLPRGTDVSVLAPDQDGHREPGRRVIVWTGALVIGANLIAWSGLTGLASVDLRFNAALSAGAVVAIFVVACTAIHRNGTSTSRSETARATMAFILLYPPVTVLTAAVVLSLLAGQPLSFVMPLIGVWIADGYLRSLTLCAAPRVLELRSHPALQERVGTLADAGHITPLPPPFHPGPACDGEFTTPPRPNLP</sequence>
<dbReference type="SUPFAM" id="SSF103473">
    <property type="entry name" value="MFS general substrate transporter"/>
    <property type="match status" value="1"/>
</dbReference>